<dbReference type="Proteomes" id="UP000248544">
    <property type="component" value="Unassembled WGS sequence"/>
</dbReference>
<dbReference type="EMBL" id="POUA01000027">
    <property type="protein sequence ID" value="PZG53214.1"/>
    <property type="molecule type" value="Genomic_DNA"/>
</dbReference>
<organism evidence="1 2">
    <name type="scientific">Spongiactinospora gelatinilytica</name>
    <dbReference type="NCBI Taxonomy" id="2666298"/>
    <lineage>
        <taxon>Bacteria</taxon>
        <taxon>Bacillati</taxon>
        <taxon>Actinomycetota</taxon>
        <taxon>Actinomycetes</taxon>
        <taxon>Streptosporangiales</taxon>
        <taxon>Streptosporangiaceae</taxon>
        <taxon>Spongiactinospora</taxon>
    </lineage>
</organism>
<dbReference type="RefSeq" id="WP_111166055.1">
    <property type="nucleotide sequence ID" value="NZ_POUA01000027.1"/>
</dbReference>
<sequence>MQDHGIAPDFAADFELFARELSGDEMEAGRSFGSSLSSAFTFSTGTCSSAGSVSTAGSSVTG</sequence>
<accession>A0A2W2IU47</accession>
<proteinExistence type="predicted"/>
<protein>
    <recommendedName>
        <fullName evidence="3">Thiocillin family RiPP</fullName>
    </recommendedName>
</protein>
<comment type="caution">
    <text evidence="1">The sequence shown here is derived from an EMBL/GenBank/DDBJ whole genome shotgun (WGS) entry which is preliminary data.</text>
</comment>
<gene>
    <name evidence="1" type="ORF">C1I98_05905</name>
</gene>
<evidence type="ECO:0008006" key="3">
    <source>
        <dbReference type="Google" id="ProtNLM"/>
    </source>
</evidence>
<reference evidence="1 2" key="1">
    <citation type="submission" date="2018-01" db="EMBL/GenBank/DDBJ databases">
        <title>Draft genome sequence of Sphaerisporangium sp. 7K107.</title>
        <authorList>
            <person name="Sahin N."/>
            <person name="Saygin H."/>
            <person name="Ay H."/>
        </authorList>
    </citation>
    <scope>NUCLEOTIDE SEQUENCE [LARGE SCALE GENOMIC DNA]</scope>
    <source>
        <strain evidence="1 2">7K107</strain>
    </source>
</reference>
<name>A0A2W2IU47_9ACTN</name>
<evidence type="ECO:0000313" key="1">
    <source>
        <dbReference type="EMBL" id="PZG53214.1"/>
    </source>
</evidence>
<dbReference type="AlphaFoldDB" id="A0A2W2IU47"/>
<evidence type="ECO:0000313" key="2">
    <source>
        <dbReference type="Proteomes" id="UP000248544"/>
    </source>
</evidence>
<keyword evidence="2" id="KW-1185">Reference proteome</keyword>